<proteinExistence type="inferred from homology"/>
<protein>
    <recommendedName>
        <fullName evidence="17">G-protein coupled receptors family 1 profile domain-containing protein</fullName>
    </recommendedName>
</protein>
<evidence type="ECO:0000256" key="3">
    <source>
        <dbReference type="ARBA" id="ARBA00022475"/>
    </source>
</evidence>
<keyword evidence="10 14" id="KW-0675">Receptor</keyword>
<comment type="subcellular location">
    <subcellularLocation>
        <location evidence="1">Cell membrane</location>
        <topology evidence="1">Multi-pass membrane protein</topology>
    </subcellularLocation>
</comment>
<reference evidence="18 19" key="1">
    <citation type="submission" date="2024-04" db="EMBL/GenBank/DDBJ databases">
        <authorList>
            <person name="Rising A."/>
            <person name="Reimegard J."/>
            <person name="Sonavane S."/>
            <person name="Akerstrom W."/>
            <person name="Nylinder S."/>
            <person name="Hedman E."/>
            <person name="Kallberg Y."/>
        </authorList>
    </citation>
    <scope>NUCLEOTIDE SEQUENCE [LARGE SCALE GENOMIC DNA]</scope>
</reference>
<evidence type="ECO:0000256" key="14">
    <source>
        <dbReference type="RuleBase" id="RU000688"/>
    </source>
</evidence>
<evidence type="ECO:0000256" key="13">
    <source>
        <dbReference type="ARBA" id="ARBA00023288"/>
    </source>
</evidence>
<feature type="transmembrane region" description="Helical" evidence="16">
    <location>
        <begin position="168"/>
        <end position="188"/>
    </location>
</feature>
<evidence type="ECO:0000256" key="15">
    <source>
        <dbReference type="SAM" id="MobiDB-lite"/>
    </source>
</evidence>
<dbReference type="Gene3D" id="1.20.1070.10">
    <property type="entry name" value="Rhodopsin 7-helix transmembrane proteins"/>
    <property type="match status" value="1"/>
</dbReference>
<dbReference type="Pfam" id="PF00001">
    <property type="entry name" value="7tm_1"/>
    <property type="match status" value="1"/>
</dbReference>
<sequence>MEFSNSSEDRGPIFDIENAIVNITDSIYPIDFNNTINNRNRQKGSTLPSDAPLIICLYSTIFVLSVVGNALVILTLAQNKRMRTVTNVFLLNLAISDLLLGVFCMPFTLIGSLLRNFIFGEAMCRMINYFQGVSVSVGVWTLVSISLERYFAICRPLHSRQWQTISHAYKVIFMVWLGSLLTMIPSLLLSQLIPIKSPGKYKCREVWPDVESERVFNIYLDVVLLVIPLLIMIIVYSLIARKLCAGSKLNFSKGRRSGKYYKHNALNNPERQYLDPLKPSSSNGMNARRDFRSKVSGPRSRTIKGTTLRGTYDKNQAAKIRVVRMLFVVVVEFFVCWTPLYVVNTWALFDAKSVYTSLGYVGMAVIYLMAYISSCCNPLTYCFMHKKYRQGFLAVIGCKRNKRWHFSGQNSERSGTMVSVFSTRAGSVRSETVDRMTASSAC</sequence>
<dbReference type="SMART" id="SM01381">
    <property type="entry name" value="7TM_GPCR_Srsx"/>
    <property type="match status" value="1"/>
</dbReference>
<name>A0AAV2B697_9ARAC</name>
<dbReference type="PRINTS" id="PR01822">
    <property type="entry name" value="CCYSTOKININR"/>
</dbReference>
<dbReference type="SUPFAM" id="SSF81321">
    <property type="entry name" value="Family A G protein-coupled receptor-like"/>
    <property type="match status" value="1"/>
</dbReference>
<dbReference type="InterPro" id="IPR009126">
    <property type="entry name" value="Cholcskin_rcpt"/>
</dbReference>
<comment type="similarity">
    <text evidence="2 14">Belongs to the G-protein coupled receptor 1 family.</text>
</comment>
<keyword evidence="6 14" id="KW-0297">G-protein coupled receptor</keyword>
<dbReference type="PANTHER" id="PTHR24238">
    <property type="entry name" value="G-PROTEIN COUPLED RECEPTOR"/>
    <property type="match status" value="1"/>
</dbReference>
<feature type="transmembrane region" description="Helical" evidence="16">
    <location>
        <begin position="218"/>
        <end position="239"/>
    </location>
</feature>
<evidence type="ECO:0000256" key="16">
    <source>
        <dbReference type="SAM" id="Phobius"/>
    </source>
</evidence>
<keyword evidence="8" id="KW-0564">Palmitate</keyword>
<keyword evidence="11" id="KW-0325">Glycoprotein</keyword>
<evidence type="ECO:0000256" key="4">
    <source>
        <dbReference type="ARBA" id="ARBA00022692"/>
    </source>
</evidence>
<dbReference type="InterPro" id="IPR017452">
    <property type="entry name" value="GPCR_Rhodpsn_7TM"/>
</dbReference>
<keyword evidence="5 16" id="KW-1133">Transmembrane helix</keyword>
<dbReference type="PROSITE" id="PS00237">
    <property type="entry name" value="G_PROTEIN_RECEP_F1_1"/>
    <property type="match status" value="1"/>
</dbReference>
<dbReference type="PROSITE" id="PS50262">
    <property type="entry name" value="G_PROTEIN_RECEP_F1_2"/>
    <property type="match status" value="1"/>
</dbReference>
<evidence type="ECO:0000256" key="2">
    <source>
        <dbReference type="ARBA" id="ARBA00010663"/>
    </source>
</evidence>
<keyword evidence="7 16" id="KW-0472">Membrane</keyword>
<keyword evidence="13" id="KW-0449">Lipoprotein</keyword>
<dbReference type="PANTHER" id="PTHR24238:SF46">
    <property type="entry name" value="GASTRIN_CHOLECYSTOKININ TYPE B RECEPTOR"/>
    <property type="match status" value="1"/>
</dbReference>
<dbReference type="InterPro" id="IPR000276">
    <property type="entry name" value="GPCR_Rhodpsn"/>
</dbReference>
<evidence type="ECO:0000256" key="10">
    <source>
        <dbReference type="ARBA" id="ARBA00023170"/>
    </source>
</evidence>
<dbReference type="GO" id="GO:0005886">
    <property type="term" value="C:plasma membrane"/>
    <property type="evidence" value="ECO:0007669"/>
    <property type="project" value="UniProtKB-SubCell"/>
</dbReference>
<evidence type="ECO:0000256" key="1">
    <source>
        <dbReference type="ARBA" id="ARBA00004651"/>
    </source>
</evidence>
<evidence type="ECO:0000256" key="8">
    <source>
        <dbReference type="ARBA" id="ARBA00023139"/>
    </source>
</evidence>
<comment type="caution">
    <text evidence="18">The sequence shown here is derived from an EMBL/GenBank/DDBJ whole genome shotgun (WGS) entry which is preliminary data.</text>
</comment>
<gene>
    <name evidence="18" type="ORF">LARSCL_LOCUS17179</name>
</gene>
<dbReference type="GO" id="GO:0008188">
    <property type="term" value="F:neuropeptide receptor activity"/>
    <property type="evidence" value="ECO:0007669"/>
    <property type="project" value="TreeGrafter"/>
</dbReference>
<evidence type="ECO:0000313" key="18">
    <source>
        <dbReference type="EMBL" id="CAL1291612.1"/>
    </source>
</evidence>
<evidence type="ECO:0000256" key="11">
    <source>
        <dbReference type="ARBA" id="ARBA00023180"/>
    </source>
</evidence>
<keyword evidence="4 14" id="KW-0812">Transmembrane</keyword>
<keyword evidence="12 14" id="KW-0807">Transducer</keyword>
<keyword evidence="3" id="KW-1003">Cell membrane</keyword>
<feature type="domain" description="G-protein coupled receptors family 1 profile" evidence="17">
    <location>
        <begin position="68"/>
        <end position="381"/>
    </location>
</feature>
<feature type="transmembrane region" description="Helical" evidence="16">
    <location>
        <begin position="89"/>
        <end position="114"/>
    </location>
</feature>
<dbReference type="EMBL" id="CAXIEN010000288">
    <property type="protein sequence ID" value="CAL1291612.1"/>
    <property type="molecule type" value="Genomic_DNA"/>
</dbReference>
<feature type="region of interest" description="Disordered" evidence="15">
    <location>
        <begin position="280"/>
        <end position="300"/>
    </location>
</feature>
<dbReference type="PRINTS" id="PR00237">
    <property type="entry name" value="GPCRRHODOPSN"/>
</dbReference>
<evidence type="ECO:0000313" key="19">
    <source>
        <dbReference type="Proteomes" id="UP001497382"/>
    </source>
</evidence>
<evidence type="ECO:0000256" key="9">
    <source>
        <dbReference type="ARBA" id="ARBA00023157"/>
    </source>
</evidence>
<feature type="transmembrane region" description="Helical" evidence="16">
    <location>
        <begin position="126"/>
        <end position="147"/>
    </location>
</feature>
<organism evidence="18 19">
    <name type="scientific">Larinioides sclopetarius</name>
    <dbReference type="NCBI Taxonomy" id="280406"/>
    <lineage>
        <taxon>Eukaryota</taxon>
        <taxon>Metazoa</taxon>
        <taxon>Ecdysozoa</taxon>
        <taxon>Arthropoda</taxon>
        <taxon>Chelicerata</taxon>
        <taxon>Arachnida</taxon>
        <taxon>Araneae</taxon>
        <taxon>Araneomorphae</taxon>
        <taxon>Entelegynae</taxon>
        <taxon>Araneoidea</taxon>
        <taxon>Araneidae</taxon>
        <taxon>Larinioides</taxon>
    </lineage>
</organism>
<evidence type="ECO:0000256" key="12">
    <source>
        <dbReference type="ARBA" id="ARBA00023224"/>
    </source>
</evidence>
<feature type="transmembrane region" description="Helical" evidence="16">
    <location>
        <begin position="360"/>
        <end position="383"/>
    </location>
</feature>
<dbReference type="Proteomes" id="UP001497382">
    <property type="component" value="Unassembled WGS sequence"/>
</dbReference>
<evidence type="ECO:0000256" key="6">
    <source>
        <dbReference type="ARBA" id="ARBA00023040"/>
    </source>
</evidence>
<evidence type="ECO:0000256" key="5">
    <source>
        <dbReference type="ARBA" id="ARBA00022989"/>
    </source>
</evidence>
<evidence type="ECO:0000256" key="7">
    <source>
        <dbReference type="ARBA" id="ARBA00023136"/>
    </source>
</evidence>
<keyword evidence="9" id="KW-1015">Disulfide bond</keyword>
<dbReference type="AlphaFoldDB" id="A0AAV2B697"/>
<feature type="transmembrane region" description="Helical" evidence="16">
    <location>
        <begin position="51"/>
        <end position="77"/>
    </location>
</feature>
<feature type="transmembrane region" description="Helical" evidence="16">
    <location>
        <begin position="322"/>
        <end position="340"/>
    </location>
</feature>
<keyword evidence="19" id="KW-1185">Reference proteome</keyword>
<accession>A0AAV2B697</accession>
<evidence type="ECO:0000259" key="17">
    <source>
        <dbReference type="PROSITE" id="PS50262"/>
    </source>
</evidence>